<dbReference type="Proteomes" id="UP001499895">
    <property type="component" value="Unassembled WGS sequence"/>
</dbReference>
<dbReference type="Gene3D" id="1.10.357.140">
    <property type="entry name" value="UbiA prenyltransferase"/>
    <property type="match status" value="1"/>
</dbReference>
<keyword evidence="4 5" id="KW-0472">Membrane</keyword>
<gene>
    <name evidence="6" type="ORF">GCM10009544_25220</name>
</gene>
<evidence type="ECO:0000256" key="4">
    <source>
        <dbReference type="ARBA" id="ARBA00023136"/>
    </source>
</evidence>
<keyword evidence="2 5" id="KW-0812">Transmembrane</keyword>
<feature type="transmembrane region" description="Helical" evidence="5">
    <location>
        <begin position="174"/>
        <end position="193"/>
    </location>
</feature>
<sequence>MFPVRTADVRECALSRPSGGLGRPPVRSGIYAHVVETDRMPLTGGTTGRTGRPVVALAASCHPGPTAAVTVLVTALAGTAGHSAGNCALLAAAVLSGQLSVGWCNDAFDARRDAAAGRSKPVATGAVSAQTVWAAAHTALALCVPLSLMCGPLAGAVHLAGVGAAWAYNLRLKVTVWSWLPYAAGFASLPAFVTLSLDTPLRPPWWMAVAGALLGVGAHLADTLPDIPGDVAVGARGLPHRLGTAWTRRVLPVPLVAATAVLALGPPGPFPAAGAAALVTATATALTGAALSRTRPQAPFAAAVAVAAVCLALLLARGGEIAT</sequence>
<feature type="transmembrane region" description="Helical" evidence="5">
    <location>
        <begin position="146"/>
        <end position="167"/>
    </location>
</feature>
<keyword evidence="3 5" id="KW-1133">Transmembrane helix</keyword>
<organism evidence="6 7">
    <name type="scientific">Streptomyces stramineus</name>
    <dbReference type="NCBI Taxonomy" id="173861"/>
    <lineage>
        <taxon>Bacteria</taxon>
        <taxon>Bacillati</taxon>
        <taxon>Actinomycetota</taxon>
        <taxon>Actinomycetes</taxon>
        <taxon>Kitasatosporales</taxon>
        <taxon>Streptomycetaceae</taxon>
        <taxon>Streptomyces</taxon>
    </lineage>
</organism>
<keyword evidence="7" id="KW-1185">Reference proteome</keyword>
<comment type="subcellular location">
    <subcellularLocation>
        <location evidence="1">Membrane</location>
        <topology evidence="1">Multi-pass membrane protein</topology>
    </subcellularLocation>
</comment>
<evidence type="ECO:0000256" key="3">
    <source>
        <dbReference type="ARBA" id="ARBA00022989"/>
    </source>
</evidence>
<accession>A0ABN0ZWW0</accession>
<evidence type="ECO:0000256" key="1">
    <source>
        <dbReference type="ARBA" id="ARBA00004141"/>
    </source>
</evidence>
<reference evidence="6 7" key="1">
    <citation type="journal article" date="2019" name="Int. J. Syst. Evol. Microbiol.">
        <title>The Global Catalogue of Microorganisms (GCM) 10K type strain sequencing project: providing services to taxonomists for standard genome sequencing and annotation.</title>
        <authorList>
            <consortium name="The Broad Institute Genomics Platform"/>
            <consortium name="The Broad Institute Genome Sequencing Center for Infectious Disease"/>
            <person name="Wu L."/>
            <person name="Ma J."/>
        </authorList>
    </citation>
    <scope>NUCLEOTIDE SEQUENCE [LARGE SCALE GENOMIC DNA]</scope>
    <source>
        <strain evidence="6 7">JCM 10649</strain>
    </source>
</reference>
<dbReference type="Pfam" id="PF01040">
    <property type="entry name" value="UbiA"/>
    <property type="match status" value="1"/>
</dbReference>
<dbReference type="CDD" id="cd13956">
    <property type="entry name" value="PT_UbiA"/>
    <property type="match status" value="1"/>
</dbReference>
<dbReference type="EMBL" id="BAAAHB010000021">
    <property type="protein sequence ID" value="GAA0461662.1"/>
    <property type="molecule type" value="Genomic_DNA"/>
</dbReference>
<protein>
    <submittedName>
        <fullName evidence="6">UbiA family prenyltransferase</fullName>
    </submittedName>
</protein>
<comment type="caution">
    <text evidence="6">The sequence shown here is derived from an EMBL/GenBank/DDBJ whole genome shotgun (WGS) entry which is preliminary data.</text>
</comment>
<feature type="transmembrane region" description="Helical" evidence="5">
    <location>
        <begin position="270"/>
        <end position="291"/>
    </location>
</feature>
<feature type="transmembrane region" description="Helical" evidence="5">
    <location>
        <begin position="205"/>
        <end position="225"/>
    </location>
</feature>
<evidence type="ECO:0000313" key="6">
    <source>
        <dbReference type="EMBL" id="GAA0461662.1"/>
    </source>
</evidence>
<dbReference type="InterPro" id="IPR044878">
    <property type="entry name" value="UbiA_sf"/>
</dbReference>
<dbReference type="InterPro" id="IPR000537">
    <property type="entry name" value="UbiA_prenyltransferase"/>
</dbReference>
<evidence type="ECO:0000313" key="7">
    <source>
        <dbReference type="Proteomes" id="UP001499895"/>
    </source>
</evidence>
<proteinExistence type="predicted"/>
<evidence type="ECO:0000256" key="2">
    <source>
        <dbReference type="ARBA" id="ARBA00022692"/>
    </source>
</evidence>
<feature type="transmembrane region" description="Helical" evidence="5">
    <location>
        <begin position="298"/>
        <end position="316"/>
    </location>
</feature>
<evidence type="ECO:0000256" key="5">
    <source>
        <dbReference type="SAM" id="Phobius"/>
    </source>
</evidence>
<name>A0ABN0ZWW0_9ACTN</name>